<evidence type="ECO:0000313" key="13">
    <source>
        <dbReference type="Proteomes" id="UP001154114"/>
    </source>
</evidence>
<sequence>MARTKASVGSKVSSGKSSKARCVAAPPPSSSGASGSADRATRGGGGGGNPVCPRETPKWQKPITTFFISKDEPKHVDVDGQDDKEGDQAAGSSKPRKTNVIQSDDEEEILSERPKNTVLDDSIELEPLTGEDSHKIEEYYPKGEKGKGVGKKTVGKENRRDSKRLREEDEGENSSKRVKV</sequence>
<dbReference type="Pfam" id="PF15715">
    <property type="entry name" value="PAF"/>
    <property type="match status" value="1"/>
</dbReference>
<name>A0A9P0FXT8_CHRIL</name>
<keyword evidence="5" id="KW-0227">DNA damage</keyword>
<dbReference type="GO" id="GO:0006281">
    <property type="term" value="P:DNA repair"/>
    <property type="evidence" value="ECO:0007669"/>
    <property type="project" value="UniProtKB-KW"/>
</dbReference>
<accession>A0A9P0FXT8</accession>
<evidence type="ECO:0000256" key="5">
    <source>
        <dbReference type="ARBA" id="ARBA00022763"/>
    </source>
</evidence>
<dbReference type="GO" id="GO:0019985">
    <property type="term" value="P:translesion synthesis"/>
    <property type="evidence" value="ECO:0007669"/>
    <property type="project" value="TreeGrafter"/>
</dbReference>
<evidence type="ECO:0000256" key="10">
    <source>
        <dbReference type="SAM" id="MobiDB-lite"/>
    </source>
</evidence>
<keyword evidence="7" id="KW-0539">Nucleus</keyword>
<dbReference type="PANTHER" id="PTHR15679:SF8">
    <property type="entry name" value="PCNA-ASSOCIATED FACTOR"/>
    <property type="match status" value="1"/>
</dbReference>
<feature type="compositionally biased region" description="Low complexity" evidence="10">
    <location>
        <begin position="1"/>
        <end position="17"/>
    </location>
</feature>
<evidence type="ECO:0000256" key="9">
    <source>
        <dbReference type="ARBA" id="ARBA00031186"/>
    </source>
</evidence>
<keyword evidence="4" id="KW-0963">Cytoplasm</keyword>
<dbReference type="AlphaFoldDB" id="A0A9P0FXT8"/>
<evidence type="ECO:0000256" key="2">
    <source>
        <dbReference type="ARBA" id="ARBA00004556"/>
    </source>
</evidence>
<evidence type="ECO:0000256" key="3">
    <source>
        <dbReference type="ARBA" id="ARBA00013777"/>
    </source>
</evidence>
<reference evidence="12" key="1">
    <citation type="submission" date="2021-12" db="EMBL/GenBank/DDBJ databases">
        <authorList>
            <person name="King R."/>
        </authorList>
    </citation>
    <scope>NUCLEOTIDE SEQUENCE</scope>
</reference>
<evidence type="ECO:0000256" key="4">
    <source>
        <dbReference type="ARBA" id="ARBA00022490"/>
    </source>
</evidence>
<feature type="region of interest" description="Disordered" evidence="10">
    <location>
        <begin position="1"/>
        <end position="180"/>
    </location>
</feature>
<dbReference type="EMBL" id="LR824034">
    <property type="protein sequence ID" value="CAH0602320.1"/>
    <property type="molecule type" value="Genomic_DNA"/>
</dbReference>
<dbReference type="GO" id="GO:0051726">
    <property type="term" value="P:regulation of cell cycle"/>
    <property type="evidence" value="ECO:0007669"/>
    <property type="project" value="InterPro"/>
</dbReference>
<dbReference type="PANTHER" id="PTHR15679">
    <property type="entry name" value="PCNA-ASSOCIATED FACTOR"/>
    <property type="match status" value="1"/>
</dbReference>
<evidence type="ECO:0000256" key="7">
    <source>
        <dbReference type="ARBA" id="ARBA00023242"/>
    </source>
</evidence>
<feature type="domain" description="PCNA-associated factor histone-like" evidence="11">
    <location>
        <begin position="1"/>
        <end position="161"/>
    </location>
</feature>
<evidence type="ECO:0000313" key="12">
    <source>
        <dbReference type="EMBL" id="CAH0602320.1"/>
    </source>
</evidence>
<dbReference type="GO" id="GO:0048471">
    <property type="term" value="C:perinuclear region of cytoplasm"/>
    <property type="evidence" value="ECO:0007669"/>
    <property type="project" value="UniProtKB-SubCell"/>
</dbReference>
<evidence type="ECO:0000256" key="8">
    <source>
        <dbReference type="ARBA" id="ARBA00030014"/>
    </source>
</evidence>
<organism evidence="12 13">
    <name type="scientific">Chrysodeixis includens</name>
    <name type="common">Soybean looper</name>
    <name type="synonym">Pseudoplusia includens</name>
    <dbReference type="NCBI Taxonomy" id="689277"/>
    <lineage>
        <taxon>Eukaryota</taxon>
        <taxon>Metazoa</taxon>
        <taxon>Ecdysozoa</taxon>
        <taxon>Arthropoda</taxon>
        <taxon>Hexapoda</taxon>
        <taxon>Insecta</taxon>
        <taxon>Pterygota</taxon>
        <taxon>Neoptera</taxon>
        <taxon>Endopterygota</taxon>
        <taxon>Lepidoptera</taxon>
        <taxon>Glossata</taxon>
        <taxon>Ditrysia</taxon>
        <taxon>Noctuoidea</taxon>
        <taxon>Noctuidae</taxon>
        <taxon>Plusiinae</taxon>
        <taxon>Chrysodeixis</taxon>
    </lineage>
</organism>
<dbReference type="InterPro" id="IPR031444">
    <property type="entry name" value="PCNA-AF_dom"/>
</dbReference>
<proteinExistence type="predicted"/>
<dbReference type="Proteomes" id="UP001154114">
    <property type="component" value="Chromosome 31"/>
</dbReference>
<feature type="compositionally biased region" description="Basic and acidic residues" evidence="10">
    <location>
        <begin position="131"/>
        <end position="147"/>
    </location>
</feature>
<dbReference type="GO" id="GO:0005634">
    <property type="term" value="C:nucleus"/>
    <property type="evidence" value="ECO:0007669"/>
    <property type="project" value="UniProtKB-SubCell"/>
</dbReference>
<protein>
    <recommendedName>
        <fullName evidence="3">PCNA-associated factor</fullName>
    </recommendedName>
    <alternativeName>
        <fullName evidence="8">PCNA-associated factor of 15 kDa</fullName>
    </alternativeName>
    <alternativeName>
        <fullName evidence="9">PCNA-clamp-associated factor</fullName>
    </alternativeName>
</protein>
<keyword evidence="6" id="KW-0234">DNA repair</keyword>
<dbReference type="OrthoDB" id="7479084at2759"/>
<dbReference type="GO" id="GO:0003682">
    <property type="term" value="F:chromatin binding"/>
    <property type="evidence" value="ECO:0007669"/>
    <property type="project" value="TreeGrafter"/>
</dbReference>
<feature type="compositionally biased region" description="Basic and acidic residues" evidence="10">
    <location>
        <begin position="154"/>
        <end position="167"/>
    </location>
</feature>
<comment type="subcellular location">
    <subcellularLocation>
        <location evidence="2">Cytoplasm</location>
        <location evidence="2">Perinuclear region</location>
    </subcellularLocation>
    <subcellularLocation>
        <location evidence="1">Nucleus</location>
    </subcellularLocation>
</comment>
<keyword evidence="13" id="KW-1185">Reference proteome</keyword>
<gene>
    <name evidence="12" type="ORF">CINC_LOCUS9962</name>
</gene>
<evidence type="ECO:0000256" key="1">
    <source>
        <dbReference type="ARBA" id="ARBA00004123"/>
    </source>
</evidence>
<evidence type="ECO:0000259" key="11">
    <source>
        <dbReference type="Pfam" id="PF15715"/>
    </source>
</evidence>
<dbReference type="InterPro" id="IPR040444">
    <property type="entry name" value="PCNA-AF"/>
</dbReference>
<evidence type="ECO:0000256" key="6">
    <source>
        <dbReference type="ARBA" id="ARBA00023204"/>
    </source>
</evidence>
<feature type="compositionally biased region" description="Basic and acidic residues" evidence="10">
    <location>
        <begin position="69"/>
        <end position="87"/>
    </location>
</feature>